<dbReference type="PANTHER" id="PTHR11086:SF18">
    <property type="entry name" value="DEOXYCYTIDYLATE DEAMINASE"/>
    <property type="match status" value="1"/>
</dbReference>
<feature type="active site" description="Proton donor" evidence="6">
    <location>
        <position position="87"/>
    </location>
</feature>
<dbReference type="PIRSF" id="PIRSF006019">
    <property type="entry name" value="dCMP_deaminase"/>
    <property type="match status" value="1"/>
</dbReference>
<dbReference type="InterPro" id="IPR016192">
    <property type="entry name" value="APOBEC/CMP_deaminase_Zn-bd"/>
</dbReference>
<feature type="binding site" evidence="7">
    <location>
        <position position="116"/>
    </location>
    <ligand>
        <name>Zn(2+)</name>
        <dbReference type="ChEBI" id="CHEBI:29105"/>
        <note>catalytic</note>
    </ligand>
</feature>
<dbReference type="InterPro" id="IPR015517">
    <property type="entry name" value="dCMP_deaminase-rel"/>
</dbReference>
<accession>A0A420ZDC7</accession>
<evidence type="ECO:0000256" key="1">
    <source>
        <dbReference type="ARBA" id="ARBA00001947"/>
    </source>
</evidence>
<protein>
    <submittedName>
        <fullName evidence="9">Cell division protein DedD</fullName>
    </submittedName>
</protein>
<name>A0A420ZDC7_UNCK3</name>
<keyword evidence="9" id="KW-0132">Cell division</keyword>
<dbReference type="CDD" id="cd01286">
    <property type="entry name" value="deoxycytidylate_deaminase"/>
    <property type="match status" value="1"/>
</dbReference>
<keyword evidence="3 7" id="KW-0479">Metal-binding</keyword>
<keyword evidence="5 7" id="KW-0862">Zinc</keyword>
<keyword evidence="9" id="KW-0131">Cell cycle</keyword>
<evidence type="ECO:0000259" key="8">
    <source>
        <dbReference type="PROSITE" id="PS51747"/>
    </source>
</evidence>
<dbReference type="InterPro" id="IPR016473">
    <property type="entry name" value="dCMP_deaminase"/>
</dbReference>
<sequence>MVCGGDMARPSWDEYFLDIMASVARRSTCDRGRSGALIVKNKRILTTGYVGSPVGLPHCDDVGHEFKETIHADGHVSKHCVRTVHAEQNAICQAARYGIPIDGATLYCTMTPCYVCAKMIINAGIKRVVAEKDYQASAETKRVFREAGIQFELLSEDIKEYADQIGEKIGGR</sequence>
<comment type="caution">
    <text evidence="9">The sequence shown here is derived from an EMBL/GenBank/DDBJ whole genome shotgun (WGS) entry which is preliminary data.</text>
</comment>
<dbReference type="InterPro" id="IPR016193">
    <property type="entry name" value="Cytidine_deaminase-like"/>
</dbReference>
<dbReference type="AlphaFoldDB" id="A0A420ZDC7"/>
<evidence type="ECO:0000256" key="4">
    <source>
        <dbReference type="ARBA" id="ARBA00022801"/>
    </source>
</evidence>
<evidence type="ECO:0000256" key="6">
    <source>
        <dbReference type="PIRSR" id="PIRSR006019-1"/>
    </source>
</evidence>
<dbReference type="GO" id="GO:0008270">
    <property type="term" value="F:zinc ion binding"/>
    <property type="evidence" value="ECO:0007669"/>
    <property type="project" value="InterPro"/>
</dbReference>
<comment type="cofactor">
    <cofactor evidence="1 7">
        <name>Zn(2+)</name>
        <dbReference type="ChEBI" id="CHEBI:29105"/>
    </cofactor>
</comment>
<evidence type="ECO:0000313" key="10">
    <source>
        <dbReference type="Proteomes" id="UP000281261"/>
    </source>
</evidence>
<feature type="domain" description="CMP/dCMP-type deaminase" evidence="8">
    <location>
        <begin position="11"/>
        <end position="151"/>
    </location>
</feature>
<feature type="binding site" evidence="7">
    <location>
        <position position="113"/>
    </location>
    <ligand>
        <name>Zn(2+)</name>
        <dbReference type="ChEBI" id="CHEBI:29105"/>
        <note>catalytic</note>
    </ligand>
</feature>
<dbReference type="GO" id="GO:0004132">
    <property type="term" value="F:dCMP deaminase activity"/>
    <property type="evidence" value="ECO:0007669"/>
    <property type="project" value="InterPro"/>
</dbReference>
<dbReference type="GO" id="GO:0005737">
    <property type="term" value="C:cytoplasm"/>
    <property type="evidence" value="ECO:0007669"/>
    <property type="project" value="TreeGrafter"/>
</dbReference>
<feature type="binding site" evidence="7">
    <location>
        <position position="85"/>
    </location>
    <ligand>
        <name>Zn(2+)</name>
        <dbReference type="ChEBI" id="CHEBI:29105"/>
        <note>catalytic</note>
    </ligand>
</feature>
<dbReference type="Proteomes" id="UP000281261">
    <property type="component" value="Unassembled WGS sequence"/>
</dbReference>
<reference evidence="9 10" key="1">
    <citation type="submission" date="2018-06" db="EMBL/GenBank/DDBJ databases">
        <title>Extensive metabolic versatility and redundancy in microbially diverse, dynamic hydrothermal sediments.</title>
        <authorList>
            <person name="Dombrowski N."/>
            <person name="Teske A."/>
            <person name="Baker B.J."/>
        </authorList>
    </citation>
    <scope>NUCLEOTIDE SEQUENCE [LARGE SCALE GENOMIC DNA]</scope>
    <source>
        <strain evidence="9">B79_G16</strain>
    </source>
</reference>
<evidence type="ECO:0000256" key="2">
    <source>
        <dbReference type="ARBA" id="ARBA00006576"/>
    </source>
</evidence>
<dbReference type="PANTHER" id="PTHR11086">
    <property type="entry name" value="DEOXYCYTIDYLATE DEAMINASE-RELATED"/>
    <property type="match status" value="1"/>
</dbReference>
<proteinExistence type="inferred from homology"/>
<organism evidence="9 10">
    <name type="scientific">candidate division Kazan bacterium</name>
    <dbReference type="NCBI Taxonomy" id="2202143"/>
    <lineage>
        <taxon>Bacteria</taxon>
        <taxon>Bacteria division Kazan-3B-28</taxon>
    </lineage>
</organism>
<dbReference type="Gene3D" id="3.40.140.10">
    <property type="entry name" value="Cytidine Deaminase, domain 2"/>
    <property type="match status" value="1"/>
</dbReference>
<dbReference type="Pfam" id="PF00383">
    <property type="entry name" value="dCMP_cyt_deam_1"/>
    <property type="match status" value="1"/>
</dbReference>
<dbReference type="PROSITE" id="PS51747">
    <property type="entry name" value="CYT_DCMP_DEAMINASES_2"/>
    <property type="match status" value="1"/>
</dbReference>
<dbReference type="InterPro" id="IPR002125">
    <property type="entry name" value="CMP_dCMP_dom"/>
</dbReference>
<evidence type="ECO:0000313" key="9">
    <source>
        <dbReference type="EMBL" id="RLC37469.1"/>
    </source>
</evidence>
<evidence type="ECO:0000256" key="5">
    <source>
        <dbReference type="ARBA" id="ARBA00022833"/>
    </source>
</evidence>
<dbReference type="EMBL" id="QMNG01000004">
    <property type="protein sequence ID" value="RLC37469.1"/>
    <property type="molecule type" value="Genomic_DNA"/>
</dbReference>
<evidence type="ECO:0000256" key="7">
    <source>
        <dbReference type="PIRSR" id="PIRSR006019-2"/>
    </source>
</evidence>
<dbReference type="GO" id="GO:0051301">
    <property type="term" value="P:cell division"/>
    <property type="evidence" value="ECO:0007669"/>
    <property type="project" value="UniProtKB-KW"/>
</dbReference>
<dbReference type="PROSITE" id="PS00903">
    <property type="entry name" value="CYT_DCMP_DEAMINASES_1"/>
    <property type="match status" value="1"/>
</dbReference>
<dbReference type="SUPFAM" id="SSF53927">
    <property type="entry name" value="Cytidine deaminase-like"/>
    <property type="match status" value="1"/>
</dbReference>
<gene>
    <name evidence="9" type="ORF">DRH29_01955</name>
</gene>
<comment type="similarity">
    <text evidence="2">Belongs to the cytidine and deoxycytidylate deaminase family.</text>
</comment>
<keyword evidence="4" id="KW-0378">Hydrolase</keyword>
<dbReference type="InterPro" id="IPR035105">
    <property type="entry name" value="Deoxycytidylate_deaminase_dom"/>
</dbReference>
<dbReference type="GO" id="GO:0006220">
    <property type="term" value="P:pyrimidine nucleotide metabolic process"/>
    <property type="evidence" value="ECO:0007669"/>
    <property type="project" value="InterPro"/>
</dbReference>
<evidence type="ECO:0000256" key="3">
    <source>
        <dbReference type="ARBA" id="ARBA00022723"/>
    </source>
</evidence>